<dbReference type="EMBL" id="QRBI01000154">
    <property type="protein sequence ID" value="RMB98093.1"/>
    <property type="molecule type" value="Genomic_DNA"/>
</dbReference>
<reference evidence="7 8" key="1">
    <citation type="submission" date="2018-07" db="EMBL/GenBank/DDBJ databases">
        <title>A high quality draft genome assembly of the barn swallow (H. rustica rustica).</title>
        <authorList>
            <person name="Formenti G."/>
            <person name="Chiara M."/>
            <person name="Poveda L."/>
            <person name="Francoijs K.-J."/>
            <person name="Bonisoli-Alquati A."/>
            <person name="Canova L."/>
            <person name="Gianfranceschi L."/>
            <person name="Horner D.S."/>
            <person name="Saino N."/>
        </authorList>
    </citation>
    <scope>NUCLEOTIDE SEQUENCE [LARGE SCALE GENOMIC DNA]</scope>
    <source>
        <strain evidence="7">Chelidonia</strain>
        <tissue evidence="7">Blood</tissue>
    </source>
</reference>
<dbReference type="GO" id="GO:0005576">
    <property type="term" value="C:extracellular region"/>
    <property type="evidence" value="ECO:0007669"/>
    <property type="project" value="UniProtKB-SubCell"/>
</dbReference>
<comment type="caution">
    <text evidence="7">The sequence shown here is derived from an EMBL/GenBank/DDBJ whole genome shotgun (WGS) entry which is preliminary data.</text>
</comment>
<keyword evidence="8" id="KW-1185">Reference proteome</keyword>
<feature type="domain" description="Zona pellucida sperm-binding protein 1/4 Ig-like" evidence="6">
    <location>
        <begin position="31"/>
        <end position="124"/>
    </location>
</feature>
<evidence type="ECO:0000256" key="5">
    <source>
        <dbReference type="SAM" id="SignalP"/>
    </source>
</evidence>
<gene>
    <name evidence="7" type="ORF">DUI87_25571</name>
</gene>
<dbReference type="GO" id="GO:0035805">
    <property type="term" value="C:egg coat"/>
    <property type="evidence" value="ECO:0007669"/>
    <property type="project" value="TreeGrafter"/>
</dbReference>
<dbReference type="PANTHER" id="PTHR23343:SF41">
    <property type="entry name" value="ZONA PELLUCIDA SPERM-BINDING PROTEIN 1"/>
    <property type="match status" value="1"/>
</dbReference>
<dbReference type="GO" id="GO:0007339">
    <property type="term" value="P:binding of sperm to zona pellucida"/>
    <property type="evidence" value="ECO:0007669"/>
    <property type="project" value="TreeGrafter"/>
</dbReference>
<dbReference type="PANTHER" id="PTHR23343">
    <property type="entry name" value="ZONA PELLUCIDA SPERM-BINDING PROTEIN"/>
    <property type="match status" value="1"/>
</dbReference>
<comment type="subcellular location">
    <subcellularLocation>
        <location evidence="1">Secreted</location>
    </subcellularLocation>
</comment>
<accession>A0A3M0JGI8</accession>
<dbReference type="GO" id="GO:0060468">
    <property type="term" value="P:prevention of polyspermy"/>
    <property type="evidence" value="ECO:0007669"/>
    <property type="project" value="TreeGrafter"/>
</dbReference>
<dbReference type="AlphaFoldDB" id="A0A3M0JGI8"/>
<protein>
    <recommendedName>
        <fullName evidence="6">Zona pellucida sperm-binding protein 1/4 Ig-like domain-containing protein</fullName>
    </recommendedName>
</protein>
<proteinExistence type="predicted"/>
<evidence type="ECO:0000313" key="7">
    <source>
        <dbReference type="EMBL" id="RMB98093.1"/>
    </source>
</evidence>
<organism evidence="7 8">
    <name type="scientific">Hirundo rustica rustica</name>
    <dbReference type="NCBI Taxonomy" id="333673"/>
    <lineage>
        <taxon>Eukaryota</taxon>
        <taxon>Metazoa</taxon>
        <taxon>Chordata</taxon>
        <taxon>Craniata</taxon>
        <taxon>Vertebrata</taxon>
        <taxon>Euteleostomi</taxon>
        <taxon>Archelosauria</taxon>
        <taxon>Archosauria</taxon>
        <taxon>Dinosauria</taxon>
        <taxon>Saurischia</taxon>
        <taxon>Theropoda</taxon>
        <taxon>Coelurosauria</taxon>
        <taxon>Aves</taxon>
        <taxon>Neognathae</taxon>
        <taxon>Neoaves</taxon>
        <taxon>Telluraves</taxon>
        <taxon>Australaves</taxon>
        <taxon>Passeriformes</taxon>
        <taxon>Sylvioidea</taxon>
        <taxon>Hirundinidae</taxon>
        <taxon>Hirundo</taxon>
    </lineage>
</organism>
<feature type="compositionally biased region" description="Polar residues" evidence="4">
    <location>
        <begin position="274"/>
        <end position="291"/>
    </location>
</feature>
<feature type="region of interest" description="Disordered" evidence="4">
    <location>
        <begin position="274"/>
        <end position="303"/>
    </location>
</feature>
<dbReference type="STRING" id="333673.A0A3M0JGI8"/>
<evidence type="ECO:0000256" key="1">
    <source>
        <dbReference type="ARBA" id="ARBA00004613"/>
    </source>
</evidence>
<evidence type="ECO:0000259" key="6">
    <source>
        <dbReference type="Pfam" id="PF22821"/>
    </source>
</evidence>
<dbReference type="InterPro" id="IPR051148">
    <property type="entry name" value="Zona_Pellucida_Domain_gp"/>
</dbReference>
<sequence length="376" mass="40580">MGRSCSFLLLLFLLPPWPRATVALLQYRHDCGELGMQLLVFPPHGRSVRFKVLDEFGSRFDVANCSICLHWLNSREDGSVIFSSGYKGCHVLFKENRYILRVQLEELLSSGMPLTSYEVNMTCPKPGGSETLPGGKRDQARDNGVLVSHQVSEASRGTCIQALYPQTSLGWGIPGAKTNQGNFAQGPYSKTSQGVKTNQGFVQGPYSKTSQGVKTNQGFAQGLYSKTSQGVKTNQGFVQGLYSKTSQGVKTNQGFVQGLYSKTSQGVKTNQGFAQGPCSKTSQGVKTNQGFAQGPYSKTLPRAKTNTDNFVQGLYPQTRLGAKTNQGNFVQGLYSKTSLGAKTNQGFVQGLYPTTLPGAKTNQGFALGLCPTTSLA</sequence>
<evidence type="ECO:0000256" key="2">
    <source>
        <dbReference type="ARBA" id="ARBA00022525"/>
    </source>
</evidence>
<dbReference type="Proteomes" id="UP000269221">
    <property type="component" value="Unassembled WGS sequence"/>
</dbReference>
<dbReference type="GO" id="GO:0032190">
    <property type="term" value="F:acrosin binding"/>
    <property type="evidence" value="ECO:0007669"/>
    <property type="project" value="TreeGrafter"/>
</dbReference>
<feature type="region of interest" description="Disordered" evidence="4">
    <location>
        <begin position="182"/>
        <end position="209"/>
    </location>
</feature>
<dbReference type="GO" id="GO:0035804">
    <property type="term" value="F:structural constituent of egg coat"/>
    <property type="evidence" value="ECO:0007669"/>
    <property type="project" value="TreeGrafter"/>
</dbReference>
<dbReference type="InterPro" id="IPR049502">
    <property type="entry name" value="SBSN_GxHH_rpt"/>
</dbReference>
<feature type="chain" id="PRO_5018284016" description="Zona pellucida sperm-binding protein 1/4 Ig-like domain-containing protein" evidence="5">
    <location>
        <begin position="24"/>
        <end position="376"/>
    </location>
</feature>
<dbReference type="InterPro" id="IPR054554">
    <property type="entry name" value="ZP1/4_Ig-like"/>
</dbReference>
<dbReference type="Pfam" id="PF22821">
    <property type="entry name" value="ZP1_ZP4_Ig-like"/>
    <property type="match status" value="1"/>
</dbReference>
<name>A0A3M0JGI8_HIRRU</name>
<evidence type="ECO:0000256" key="3">
    <source>
        <dbReference type="ARBA" id="ARBA00022729"/>
    </source>
</evidence>
<evidence type="ECO:0000256" key="4">
    <source>
        <dbReference type="SAM" id="MobiDB-lite"/>
    </source>
</evidence>
<keyword evidence="3 5" id="KW-0732">Signal</keyword>
<evidence type="ECO:0000313" key="8">
    <source>
        <dbReference type="Proteomes" id="UP000269221"/>
    </source>
</evidence>
<keyword evidence="2" id="KW-0964">Secreted</keyword>
<dbReference type="OrthoDB" id="9907024at2759"/>
<dbReference type="Pfam" id="PF21009">
    <property type="entry name" value="SBSN_GxHH_rpt"/>
    <property type="match status" value="1"/>
</dbReference>
<feature type="signal peptide" evidence="5">
    <location>
        <begin position="1"/>
        <end position="23"/>
    </location>
</feature>